<proteinExistence type="predicted"/>
<reference evidence="1" key="1">
    <citation type="journal article" date="2012" name="Proc. Natl. Acad. Sci. U.S.A.">
        <title>Antigenic diversity is generated by distinct evolutionary mechanisms in African trypanosome species.</title>
        <authorList>
            <person name="Jackson A.P."/>
            <person name="Berry A."/>
            <person name="Aslett M."/>
            <person name="Allison H.C."/>
            <person name="Burton P."/>
            <person name="Vavrova-Anderson J."/>
            <person name="Brown R."/>
            <person name="Browne H."/>
            <person name="Corton N."/>
            <person name="Hauser H."/>
            <person name="Gamble J."/>
            <person name="Gilderthorp R."/>
            <person name="Marcello L."/>
            <person name="McQuillan J."/>
            <person name="Otto T.D."/>
            <person name="Quail M.A."/>
            <person name="Sanders M.J."/>
            <person name="van Tonder A."/>
            <person name="Ginger M.L."/>
            <person name="Field M.C."/>
            <person name="Barry J.D."/>
            <person name="Hertz-Fowler C."/>
            <person name="Berriman M."/>
        </authorList>
    </citation>
    <scope>NUCLEOTIDE SEQUENCE</scope>
    <source>
        <strain evidence="1">Y486</strain>
    </source>
</reference>
<organism evidence="1">
    <name type="scientific">Trypanosoma vivax (strain Y486)</name>
    <dbReference type="NCBI Taxonomy" id="1055687"/>
    <lineage>
        <taxon>Eukaryota</taxon>
        <taxon>Discoba</taxon>
        <taxon>Euglenozoa</taxon>
        <taxon>Kinetoplastea</taxon>
        <taxon>Metakinetoplastina</taxon>
        <taxon>Trypanosomatida</taxon>
        <taxon>Trypanosomatidae</taxon>
        <taxon>Trypanosoma</taxon>
        <taxon>Duttonella</taxon>
    </lineage>
</organism>
<dbReference type="EMBL" id="HE573019">
    <property type="protein sequence ID" value="CCC47329.1"/>
    <property type="molecule type" value="Genomic_DNA"/>
</dbReference>
<sequence>MPLWRKWHMSAHADLGVGRRPFLLRFAYGWPQTSGANLLDRAPAKVFPSFWANVACLTDRERDFFVQCVELIRHGAGMSITPPVAYVMDRLADMGNSDERHAQCSCSVSGEVGTICDVVFLHDGCPCTGWFHDKYGCEHYHTLVAAMEKQWSTSPASLWILREHSVATQLRSMTAGAWQDNVFSESCKWSLERMNAVAARHGRFADKEAPQHEKTVEGIRRLSLSLLGEATEAKKESLLAALSEYVSSRPAHASGVGFSNICYSYGCLAAVQIKGGAMLAEKVSELGKTISSIKHEDVLARAHQRLVDNLLRIVNGTPLHVPSRTAEREDVGSWNVFPGETKDVDKLLSWFPQVVANSQALATPSERDACLTSVLLAVPFIEQYVTKYETSIIRHHAKYDRQRPGEGCFNGVVDASPLERMALDRVLCSSTCNASQDDAMCISSSCCVGGTAPSEGALLNLMRDCGGEAWMPGVGLDSSFYISNLLSACDALSGMLGVPEKLEGTETASQLAVHRLRHKLRVHVIRRFNFINASRVWRSDVGSRALPFLNALRSSLHHWGAITILRFRNGDRMPNAFDAVNEPSTVLQSFAPLHLCSLTASPRFFVECGTVQELEEIAGKQDSGGALRCSFTPSGSCKRSETEYVLPILNNLAPSLLSASKSQIMAGSHDRFVDVVVLIRNSHATVVPPSPCDLLRQMEIPVLPKQDRQPDVAHR</sequence>
<dbReference type="AlphaFoldDB" id="G0TTP8"/>
<accession>G0TTP8</accession>
<dbReference type="VEuPathDB" id="TriTrypDB:TvY486_0305000"/>
<gene>
    <name evidence="1" type="ORF">TVY486_0305000</name>
</gene>
<name>G0TTP8_TRYVY</name>
<evidence type="ECO:0000313" key="1">
    <source>
        <dbReference type="EMBL" id="CCC47329.1"/>
    </source>
</evidence>
<dbReference type="OMA" id="FWANVAC"/>
<evidence type="ECO:0008006" key="2">
    <source>
        <dbReference type="Google" id="ProtNLM"/>
    </source>
</evidence>
<protein>
    <recommendedName>
        <fullName evidence="2">SWIM-type domain-containing protein</fullName>
    </recommendedName>
</protein>